<organism evidence="4 5">
    <name type="scientific">Plantibacter flavus</name>
    <dbReference type="NCBI Taxonomy" id="150123"/>
    <lineage>
        <taxon>Bacteria</taxon>
        <taxon>Bacillati</taxon>
        <taxon>Actinomycetota</taxon>
        <taxon>Actinomycetes</taxon>
        <taxon>Micrococcales</taxon>
        <taxon>Microbacteriaceae</taxon>
        <taxon>Plantibacter</taxon>
    </lineage>
</organism>
<name>A0A3N2C5N3_9MICO</name>
<evidence type="ECO:0000313" key="4">
    <source>
        <dbReference type="EMBL" id="ROR82827.1"/>
    </source>
</evidence>
<gene>
    <name evidence="4" type="ORF">EDD42_2923</name>
</gene>
<dbReference type="AlphaFoldDB" id="A0A3N2C5N3"/>
<dbReference type="PANTHER" id="PTHR36933:SF1">
    <property type="entry name" value="SLL0788 PROTEIN"/>
    <property type="match status" value="1"/>
</dbReference>
<dbReference type="InterPro" id="IPR005183">
    <property type="entry name" value="DUF305_CopM-like"/>
</dbReference>
<evidence type="ECO:0000259" key="3">
    <source>
        <dbReference type="Pfam" id="PF03713"/>
    </source>
</evidence>
<feature type="region of interest" description="Disordered" evidence="1">
    <location>
        <begin position="154"/>
        <end position="183"/>
    </location>
</feature>
<evidence type="ECO:0000256" key="2">
    <source>
        <dbReference type="SAM" id="Phobius"/>
    </source>
</evidence>
<proteinExistence type="predicted"/>
<evidence type="ECO:0000313" key="5">
    <source>
        <dbReference type="Proteomes" id="UP000266915"/>
    </source>
</evidence>
<dbReference type="RefSeq" id="WP_234994116.1">
    <property type="nucleotide sequence ID" value="NZ_FXAP01000004.1"/>
</dbReference>
<keyword evidence="2" id="KW-1133">Transmembrane helix</keyword>
<dbReference type="Gene3D" id="1.20.1260.10">
    <property type="match status" value="1"/>
</dbReference>
<reference evidence="4 5" key="1">
    <citation type="submission" date="2018-11" db="EMBL/GenBank/DDBJ databases">
        <title>Sequencing the genomes of 1000 actinobacteria strains.</title>
        <authorList>
            <person name="Klenk H.-P."/>
        </authorList>
    </citation>
    <scope>NUCLEOTIDE SEQUENCE [LARGE SCALE GENOMIC DNA]</scope>
    <source>
        <strain evidence="4 5">DSM 14012</strain>
    </source>
</reference>
<keyword evidence="2" id="KW-0812">Transmembrane</keyword>
<dbReference type="Pfam" id="PF03713">
    <property type="entry name" value="DUF305"/>
    <property type="match status" value="1"/>
</dbReference>
<dbReference type="InterPro" id="IPR012347">
    <property type="entry name" value="Ferritin-like"/>
</dbReference>
<comment type="caution">
    <text evidence="4">The sequence shown here is derived from an EMBL/GenBank/DDBJ whole genome shotgun (WGS) entry which is preliminary data.</text>
</comment>
<keyword evidence="5" id="KW-1185">Reference proteome</keyword>
<feature type="region of interest" description="Disordered" evidence="1">
    <location>
        <begin position="1"/>
        <end position="24"/>
    </location>
</feature>
<protein>
    <submittedName>
        <fullName evidence="4">Uncharacterized protein (DUF305 family)</fullName>
    </submittedName>
</protein>
<dbReference type="Proteomes" id="UP000266915">
    <property type="component" value="Unassembled WGS sequence"/>
</dbReference>
<feature type="domain" description="DUF305" evidence="3">
    <location>
        <begin position="79"/>
        <end position="251"/>
    </location>
</feature>
<dbReference type="PANTHER" id="PTHR36933">
    <property type="entry name" value="SLL0788 PROTEIN"/>
    <property type="match status" value="1"/>
</dbReference>
<keyword evidence="2" id="KW-0472">Membrane</keyword>
<sequence length="262" mass="27482">MTPASTPDAPATGEPSDGGVTDEELAAWEAQGSPDGSSRTRVVIAAMAVVAIMVAAAIGFSVGRLSTLADPTPTTTSAEAGFSRDMQVHHNQGVELAMIIRDRTDAVDVRTLAYDIATTQAQQSGQLYDWLVQWNLPQGSRQPDMTWMTLPTLTGASGHAHGGDTATPGSTHTPGEPMPGLATPAQIDQLTAASGLQAERVFLTLMIAHHQGAVEMAEALQPRTTNATALAFTRAVIASQQAEIELMTRMLDDRGGPVDLVD</sequence>
<feature type="transmembrane region" description="Helical" evidence="2">
    <location>
        <begin position="42"/>
        <end position="62"/>
    </location>
</feature>
<accession>A0A3N2C5N3</accession>
<dbReference type="EMBL" id="RKHL01000001">
    <property type="protein sequence ID" value="ROR82827.1"/>
    <property type="molecule type" value="Genomic_DNA"/>
</dbReference>
<evidence type="ECO:0000256" key="1">
    <source>
        <dbReference type="SAM" id="MobiDB-lite"/>
    </source>
</evidence>